<dbReference type="InterPro" id="IPR050643">
    <property type="entry name" value="Periplasmic_pilus_chap"/>
</dbReference>
<keyword evidence="3 8" id="KW-0732">Signal</keyword>
<feature type="chain" id="PRO_5016878900" evidence="8">
    <location>
        <begin position="25"/>
        <end position="255"/>
    </location>
</feature>
<feature type="domain" description="Pili assembly chaperone C-terminal" evidence="10">
    <location>
        <begin position="194"/>
        <end position="248"/>
    </location>
</feature>
<dbReference type="InterPro" id="IPR016148">
    <property type="entry name" value="Pili_assmbl_chaperone_C"/>
</dbReference>
<dbReference type="InterPro" id="IPR013783">
    <property type="entry name" value="Ig-like_fold"/>
</dbReference>
<dbReference type="EMBL" id="UGAK01000003">
    <property type="protein sequence ID" value="STF94826.1"/>
    <property type="molecule type" value="Genomic_DNA"/>
</dbReference>
<feature type="domain" description="Pili assembly chaperone N-terminal" evidence="9">
    <location>
        <begin position="41"/>
        <end position="170"/>
    </location>
</feature>
<keyword evidence="4" id="KW-0574">Periplasm</keyword>
<evidence type="ECO:0000256" key="4">
    <source>
        <dbReference type="ARBA" id="ARBA00022764"/>
    </source>
</evidence>
<comment type="subcellular location">
    <subcellularLocation>
        <location evidence="1 7">Periplasm</location>
    </subcellularLocation>
</comment>
<feature type="signal peptide" evidence="8">
    <location>
        <begin position="1"/>
        <end position="24"/>
    </location>
</feature>
<protein>
    <submittedName>
        <fullName evidence="11">Chaperone protein Agg3D</fullName>
    </submittedName>
</protein>
<dbReference type="InterPro" id="IPR001829">
    <property type="entry name" value="Pili_assmbl_chaperone_bac"/>
</dbReference>
<keyword evidence="6" id="KW-0393">Immunoglobulin domain</keyword>
<evidence type="ECO:0000313" key="12">
    <source>
        <dbReference type="Proteomes" id="UP000254043"/>
    </source>
</evidence>
<keyword evidence="5 7" id="KW-0143">Chaperone</keyword>
<dbReference type="SUPFAM" id="SSF49354">
    <property type="entry name" value="PapD-like"/>
    <property type="match status" value="1"/>
</dbReference>
<dbReference type="PANTHER" id="PTHR30251:SF9">
    <property type="entry name" value="CHAPERONE PROTEIN CAF1M"/>
    <property type="match status" value="1"/>
</dbReference>
<evidence type="ECO:0000256" key="8">
    <source>
        <dbReference type="SAM" id="SignalP"/>
    </source>
</evidence>
<dbReference type="InterPro" id="IPR008962">
    <property type="entry name" value="PapD-like_sf"/>
</dbReference>
<dbReference type="SUPFAM" id="SSF49584">
    <property type="entry name" value="Periplasmic chaperone C-domain"/>
    <property type="match status" value="1"/>
</dbReference>
<evidence type="ECO:0000256" key="5">
    <source>
        <dbReference type="ARBA" id="ARBA00023186"/>
    </source>
</evidence>
<dbReference type="GO" id="GO:0071555">
    <property type="term" value="P:cell wall organization"/>
    <property type="evidence" value="ECO:0007669"/>
    <property type="project" value="InterPro"/>
</dbReference>
<gene>
    <name evidence="11" type="primary">caf1M</name>
    <name evidence="11" type="ORF">NCTC7927_03701</name>
</gene>
<evidence type="ECO:0000313" key="11">
    <source>
        <dbReference type="EMBL" id="STF94826.1"/>
    </source>
</evidence>
<sequence>MKCMKWMWIVSSIILLPLSFFSFANEQVFGNVENNSKVFSLRLDTTRVVYNQGSSGETLAVINEHDYPILVQAEVLLEDQRTPAPFVITPPLFRLDALQSSRLRIIQTGGDFPTDRETLQWVCIKGIPPKVDDKWAEENSKNKDSTDKVALDIQVSVKSCIKLFVRPKMVKGHPDDVAENVKWQKVGNRLKGVNPTPFYINLAELKVGEKEILERHYIAPFGSYEYPIDMNWKGGVTWRIVTDYGGISNQFEAKL</sequence>
<evidence type="ECO:0000259" key="9">
    <source>
        <dbReference type="Pfam" id="PF00345"/>
    </source>
</evidence>
<evidence type="ECO:0000256" key="1">
    <source>
        <dbReference type="ARBA" id="ARBA00004418"/>
    </source>
</evidence>
<dbReference type="Pfam" id="PF02753">
    <property type="entry name" value="PapD_C"/>
    <property type="match status" value="1"/>
</dbReference>
<reference evidence="11 12" key="1">
    <citation type="submission" date="2018-06" db="EMBL/GenBank/DDBJ databases">
        <authorList>
            <consortium name="Pathogen Informatics"/>
            <person name="Doyle S."/>
        </authorList>
    </citation>
    <scope>NUCLEOTIDE SEQUENCE [LARGE SCALE GENOMIC DNA]</scope>
    <source>
        <strain evidence="11 12">NCTC7927</strain>
    </source>
</reference>
<evidence type="ECO:0000256" key="7">
    <source>
        <dbReference type="RuleBase" id="RU003918"/>
    </source>
</evidence>
<dbReference type="AlphaFoldDB" id="A0A376MA29"/>
<dbReference type="InterPro" id="IPR016147">
    <property type="entry name" value="Pili_assmbl_chaperone_N"/>
</dbReference>
<dbReference type="InterPro" id="IPR036316">
    <property type="entry name" value="Pili_assmbl_chap_C_dom_sf"/>
</dbReference>
<dbReference type="Proteomes" id="UP000254043">
    <property type="component" value="Unassembled WGS sequence"/>
</dbReference>
<organism evidence="11 12">
    <name type="scientific">Escherichia coli</name>
    <dbReference type="NCBI Taxonomy" id="562"/>
    <lineage>
        <taxon>Bacteria</taxon>
        <taxon>Pseudomonadati</taxon>
        <taxon>Pseudomonadota</taxon>
        <taxon>Gammaproteobacteria</taxon>
        <taxon>Enterobacterales</taxon>
        <taxon>Enterobacteriaceae</taxon>
        <taxon>Escherichia</taxon>
    </lineage>
</organism>
<proteinExistence type="inferred from homology"/>
<dbReference type="Gene3D" id="2.60.40.10">
    <property type="entry name" value="Immunoglobulins"/>
    <property type="match status" value="2"/>
</dbReference>
<dbReference type="PROSITE" id="PS00635">
    <property type="entry name" value="PILI_CHAPERONE"/>
    <property type="match status" value="1"/>
</dbReference>
<evidence type="ECO:0000259" key="10">
    <source>
        <dbReference type="Pfam" id="PF02753"/>
    </source>
</evidence>
<accession>A0A376MA29</accession>
<comment type="similarity">
    <text evidence="2 7">Belongs to the periplasmic pilus chaperone family.</text>
</comment>
<evidence type="ECO:0000256" key="2">
    <source>
        <dbReference type="ARBA" id="ARBA00007399"/>
    </source>
</evidence>
<dbReference type="PANTHER" id="PTHR30251">
    <property type="entry name" value="PILUS ASSEMBLY CHAPERONE"/>
    <property type="match status" value="1"/>
</dbReference>
<dbReference type="GO" id="GO:0030288">
    <property type="term" value="C:outer membrane-bounded periplasmic space"/>
    <property type="evidence" value="ECO:0007669"/>
    <property type="project" value="InterPro"/>
</dbReference>
<dbReference type="Pfam" id="PF00345">
    <property type="entry name" value="PapD_N"/>
    <property type="match status" value="1"/>
</dbReference>
<dbReference type="PRINTS" id="PR00969">
    <property type="entry name" value="CHAPERONPILI"/>
</dbReference>
<evidence type="ECO:0000256" key="6">
    <source>
        <dbReference type="ARBA" id="ARBA00023319"/>
    </source>
</evidence>
<name>A0A376MA29_ECOLX</name>
<dbReference type="InterPro" id="IPR018046">
    <property type="entry name" value="Pili_assmbl_chaperone_CS"/>
</dbReference>
<evidence type="ECO:0000256" key="3">
    <source>
        <dbReference type="ARBA" id="ARBA00022729"/>
    </source>
</evidence>